<feature type="domain" description="G-protein coupled receptors family 1 profile" evidence="10">
    <location>
        <begin position="38"/>
        <end position="327"/>
    </location>
</feature>
<evidence type="ECO:0000256" key="9">
    <source>
        <dbReference type="SAM" id="Phobius"/>
    </source>
</evidence>
<keyword evidence="7" id="KW-0675">Receptor</keyword>
<dbReference type="Gene3D" id="1.20.1070.10">
    <property type="entry name" value="Rhodopsin 7-helix transmembrane proteins"/>
    <property type="match status" value="1"/>
</dbReference>
<sequence length="351" mass="39968">MNVSVSHVQANSTTIRLSRELYLASYAGVGITSLACILNIAILIVFWRGPRRLINSFSIHVINMTVINLLYAAINDPIALTNLLRREAYYGDKYFCGVYNFFQWTTQIMAGNQQLIICIDRWLALAVPTWYRTKTVAFGLWATMVSLIYTLAWYLPLFVTDAIYTTESVRVYPMRHCTYTKTLLAYQLVARFALMYIPRALVAALTPVLLYKVWKRRRMVSVRTIDTTSSSDGPFKAGPGVVRLAPLAGRRPQRPHQSVSEPERQFQSELGLVLWLVGMQIICWISTTVPAVLLQLYSGVVIQEYLDSYNFALVLNMLLLIAEPIAYVLLLKDLNLEIRSYFRCLCPPLIS</sequence>
<dbReference type="CDD" id="cd00637">
    <property type="entry name" value="7tm_classA_rhodopsin-like"/>
    <property type="match status" value="1"/>
</dbReference>
<dbReference type="Proteomes" id="UP000192578">
    <property type="component" value="Unassembled WGS sequence"/>
</dbReference>
<evidence type="ECO:0000259" key="10">
    <source>
        <dbReference type="PROSITE" id="PS50262"/>
    </source>
</evidence>
<dbReference type="GO" id="GO:0005886">
    <property type="term" value="C:plasma membrane"/>
    <property type="evidence" value="ECO:0007669"/>
    <property type="project" value="UniProtKB-SubCell"/>
</dbReference>
<evidence type="ECO:0000256" key="3">
    <source>
        <dbReference type="ARBA" id="ARBA00022692"/>
    </source>
</evidence>
<keyword evidence="5" id="KW-0297">G-protein coupled receptor</keyword>
<comment type="caution">
    <text evidence="11">The sequence shown here is derived from an EMBL/GenBank/DDBJ whole genome shotgun (WGS) entry which is preliminary data.</text>
</comment>
<feature type="transmembrane region" description="Helical" evidence="9">
    <location>
        <begin position="136"/>
        <end position="155"/>
    </location>
</feature>
<dbReference type="SUPFAM" id="SSF81321">
    <property type="entry name" value="Family A G protein-coupled receptor-like"/>
    <property type="match status" value="1"/>
</dbReference>
<reference evidence="12" key="1">
    <citation type="submission" date="2017-01" db="EMBL/GenBank/DDBJ databases">
        <title>Comparative genomics of anhydrobiosis in the tardigrade Hypsibius dujardini.</title>
        <authorList>
            <person name="Yoshida Y."/>
            <person name="Koutsovoulos G."/>
            <person name="Laetsch D."/>
            <person name="Stevens L."/>
            <person name="Kumar S."/>
            <person name="Horikawa D."/>
            <person name="Ishino K."/>
            <person name="Komine S."/>
            <person name="Tomita M."/>
            <person name="Blaxter M."/>
            <person name="Arakawa K."/>
        </authorList>
    </citation>
    <scope>NUCLEOTIDE SEQUENCE [LARGE SCALE GENOMIC DNA]</scope>
    <source>
        <strain evidence="12">Z151</strain>
    </source>
</reference>
<feature type="transmembrane region" description="Helical" evidence="9">
    <location>
        <begin position="53"/>
        <end position="74"/>
    </location>
</feature>
<organism evidence="11 12">
    <name type="scientific">Hypsibius exemplaris</name>
    <name type="common">Freshwater tardigrade</name>
    <dbReference type="NCBI Taxonomy" id="2072580"/>
    <lineage>
        <taxon>Eukaryota</taxon>
        <taxon>Metazoa</taxon>
        <taxon>Ecdysozoa</taxon>
        <taxon>Tardigrada</taxon>
        <taxon>Eutardigrada</taxon>
        <taxon>Parachela</taxon>
        <taxon>Hypsibioidea</taxon>
        <taxon>Hypsibiidae</taxon>
        <taxon>Hypsibius</taxon>
    </lineage>
</organism>
<dbReference type="InterPro" id="IPR000276">
    <property type="entry name" value="GPCR_Rhodpsn"/>
</dbReference>
<proteinExistence type="predicted"/>
<feature type="transmembrane region" description="Helical" evidence="9">
    <location>
        <begin position="21"/>
        <end position="47"/>
    </location>
</feature>
<evidence type="ECO:0000313" key="11">
    <source>
        <dbReference type="EMBL" id="OQV24188.1"/>
    </source>
</evidence>
<protein>
    <recommendedName>
        <fullName evidence="10">G-protein coupled receptors family 1 profile domain-containing protein</fullName>
    </recommendedName>
</protein>
<keyword evidence="3 9" id="KW-0812">Transmembrane</keyword>
<evidence type="ECO:0000256" key="6">
    <source>
        <dbReference type="ARBA" id="ARBA00023136"/>
    </source>
</evidence>
<dbReference type="InterPro" id="IPR017452">
    <property type="entry name" value="GPCR_Rhodpsn_7TM"/>
</dbReference>
<gene>
    <name evidence="11" type="ORF">BV898_02135</name>
</gene>
<dbReference type="OrthoDB" id="9975554at2759"/>
<evidence type="ECO:0000256" key="4">
    <source>
        <dbReference type="ARBA" id="ARBA00022989"/>
    </source>
</evidence>
<dbReference type="PANTHER" id="PTHR24249">
    <property type="entry name" value="HISTAMINE RECEPTOR-RELATED G-PROTEIN COUPLED RECEPTOR"/>
    <property type="match status" value="1"/>
</dbReference>
<keyword evidence="2" id="KW-1003">Cell membrane</keyword>
<dbReference type="PROSITE" id="PS50262">
    <property type="entry name" value="G_PROTEIN_RECEP_F1_2"/>
    <property type="match status" value="1"/>
</dbReference>
<evidence type="ECO:0000256" key="2">
    <source>
        <dbReference type="ARBA" id="ARBA00022475"/>
    </source>
</evidence>
<comment type="subcellular location">
    <subcellularLocation>
        <location evidence="1">Cell membrane</location>
        <topology evidence="1">Multi-pass membrane protein</topology>
    </subcellularLocation>
</comment>
<keyword evidence="6 9" id="KW-0472">Membrane</keyword>
<name>A0A1W0X9V7_HYPEX</name>
<accession>A0A1W0X9V7</accession>
<dbReference type="Pfam" id="PF00001">
    <property type="entry name" value="7tm_1"/>
    <property type="match status" value="1"/>
</dbReference>
<keyword evidence="4 9" id="KW-1133">Transmembrane helix</keyword>
<dbReference type="GO" id="GO:0004930">
    <property type="term" value="F:G protein-coupled receptor activity"/>
    <property type="evidence" value="ECO:0007669"/>
    <property type="project" value="UniProtKB-KW"/>
</dbReference>
<keyword evidence="12" id="KW-1185">Reference proteome</keyword>
<evidence type="ECO:0000256" key="7">
    <source>
        <dbReference type="ARBA" id="ARBA00023170"/>
    </source>
</evidence>
<feature type="transmembrane region" description="Helical" evidence="9">
    <location>
        <begin position="193"/>
        <end position="214"/>
    </location>
</feature>
<keyword evidence="8" id="KW-0807">Transducer</keyword>
<evidence type="ECO:0000313" key="12">
    <source>
        <dbReference type="Proteomes" id="UP000192578"/>
    </source>
</evidence>
<evidence type="ECO:0000256" key="5">
    <source>
        <dbReference type="ARBA" id="ARBA00023040"/>
    </source>
</evidence>
<evidence type="ECO:0000256" key="8">
    <source>
        <dbReference type="ARBA" id="ARBA00023224"/>
    </source>
</evidence>
<evidence type="ECO:0000256" key="1">
    <source>
        <dbReference type="ARBA" id="ARBA00004651"/>
    </source>
</evidence>
<dbReference type="AlphaFoldDB" id="A0A1W0X9V7"/>
<dbReference type="EMBL" id="MTYJ01000008">
    <property type="protein sequence ID" value="OQV24188.1"/>
    <property type="molecule type" value="Genomic_DNA"/>
</dbReference>
<feature type="transmembrane region" description="Helical" evidence="9">
    <location>
        <begin position="309"/>
        <end position="330"/>
    </location>
</feature>
<dbReference type="InterPro" id="IPR050569">
    <property type="entry name" value="TAAR"/>
</dbReference>
<feature type="transmembrane region" description="Helical" evidence="9">
    <location>
        <begin position="272"/>
        <end position="297"/>
    </location>
</feature>